<feature type="binding site" evidence="5">
    <location>
        <position position="539"/>
    </location>
    <ligand>
        <name>Mg(2+)</name>
        <dbReference type="ChEBI" id="CHEBI:18420"/>
        <label>1</label>
        <note>catalytic</note>
    </ligand>
</feature>
<gene>
    <name evidence="7" type="ORF">MAGMO_2240</name>
</gene>
<dbReference type="InterPro" id="IPR020583">
    <property type="entry name" value="Inositol_monoP_metal-BS"/>
</dbReference>
<dbReference type="GO" id="GO:0046872">
    <property type="term" value="F:metal ion binding"/>
    <property type="evidence" value="ECO:0007669"/>
    <property type="project" value="UniProtKB-KW"/>
</dbReference>
<dbReference type="Pfam" id="PF02958">
    <property type="entry name" value="EcKL"/>
    <property type="match status" value="1"/>
</dbReference>
<dbReference type="GO" id="GO:0007165">
    <property type="term" value="P:signal transduction"/>
    <property type="evidence" value="ECO:0007669"/>
    <property type="project" value="TreeGrafter"/>
</dbReference>
<dbReference type="SUPFAM" id="SSF56655">
    <property type="entry name" value="Carbohydrate phosphatase"/>
    <property type="match status" value="1"/>
</dbReference>
<dbReference type="PROSITE" id="PS00630">
    <property type="entry name" value="IMP_2"/>
    <property type="match status" value="1"/>
</dbReference>
<dbReference type="Gene3D" id="3.90.1200.10">
    <property type="match status" value="1"/>
</dbReference>
<keyword evidence="2 5" id="KW-0479">Metal-binding</keyword>
<dbReference type="SUPFAM" id="SSF56112">
    <property type="entry name" value="Protein kinase-like (PK-like)"/>
    <property type="match status" value="1"/>
</dbReference>
<dbReference type="InterPro" id="IPR011009">
    <property type="entry name" value="Kinase-like_dom_sf"/>
</dbReference>
<dbReference type="EMBL" id="LO017727">
    <property type="protein sequence ID" value="CRH06403.1"/>
    <property type="molecule type" value="Genomic_DNA"/>
</dbReference>
<protein>
    <recommendedName>
        <fullName evidence="6">CHK kinase-like domain-containing protein</fullName>
    </recommendedName>
</protein>
<dbReference type="InterPro" id="IPR020550">
    <property type="entry name" value="Inositol_monophosphatase_CS"/>
</dbReference>
<comment type="cofactor">
    <cofactor evidence="5">
        <name>Mg(2+)</name>
        <dbReference type="ChEBI" id="CHEBI:18420"/>
    </cofactor>
</comment>
<accession>A0A1S7LJ33</accession>
<dbReference type="SMART" id="SM00587">
    <property type="entry name" value="CHK"/>
    <property type="match status" value="1"/>
</dbReference>
<proteinExistence type="inferred from homology"/>
<dbReference type="PRINTS" id="PR00377">
    <property type="entry name" value="IMPHPHTASES"/>
</dbReference>
<dbReference type="InterPro" id="IPR015897">
    <property type="entry name" value="CHK_kinase-like"/>
</dbReference>
<name>A0A1S7LJ33_MAGMO</name>
<feature type="binding site" evidence="5">
    <location>
        <position position="414"/>
    </location>
    <ligand>
        <name>Mg(2+)</name>
        <dbReference type="ChEBI" id="CHEBI:18420"/>
        <label>1</label>
        <note>catalytic</note>
    </ligand>
</feature>
<evidence type="ECO:0000313" key="7">
    <source>
        <dbReference type="EMBL" id="CRH06403.1"/>
    </source>
</evidence>
<dbReference type="GO" id="GO:0008934">
    <property type="term" value="F:inositol monophosphate 1-phosphatase activity"/>
    <property type="evidence" value="ECO:0007669"/>
    <property type="project" value="TreeGrafter"/>
</dbReference>
<evidence type="ECO:0000256" key="2">
    <source>
        <dbReference type="ARBA" id="ARBA00022723"/>
    </source>
</evidence>
<dbReference type="PROSITE" id="PS00629">
    <property type="entry name" value="IMP_1"/>
    <property type="match status" value="1"/>
</dbReference>
<organism evidence="7">
    <name type="scientific">Magnetococcus massalia (strain MO-1)</name>
    <dbReference type="NCBI Taxonomy" id="451514"/>
    <lineage>
        <taxon>Bacteria</taxon>
        <taxon>Pseudomonadati</taxon>
        <taxon>Pseudomonadota</taxon>
        <taxon>Magnetococcia</taxon>
        <taxon>Magnetococcales</taxon>
        <taxon>Magnetococcaceae</taxon>
        <taxon>Magnetococcus</taxon>
    </lineage>
</organism>
<dbReference type="Pfam" id="PF00459">
    <property type="entry name" value="Inositol_P"/>
    <property type="match status" value="1"/>
</dbReference>
<reference evidence="7" key="1">
    <citation type="submission" date="2015-04" db="EMBL/GenBank/DDBJ databases">
        <authorList>
            <person name="Syromyatnikov M.Y."/>
            <person name="Popov V.N."/>
        </authorList>
    </citation>
    <scope>NUCLEOTIDE SEQUENCE</scope>
    <source>
        <strain evidence="7">MO-1</strain>
    </source>
</reference>
<dbReference type="AlphaFoldDB" id="A0A1S7LJ33"/>
<evidence type="ECO:0000256" key="3">
    <source>
        <dbReference type="ARBA" id="ARBA00022801"/>
    </source>
</evidence>
<dbReference type="InterPro" id="IPR004119">
    <property type="entry name" value="EcKL"/>
</dbReference>
<dbReference type="Gene3D" id="3.40.190.80">
    <property type="match status" value="1"/>
</dbReference>
<comment type="similarity">
    <text evidence="1">Belongs to the inositol monophosphatase superfamily.</text>
</comment>
<dbReference type="PANTHER" id="PTHR20854:SF4">
    <property type="entry name" value="INOSITOL-1-MONOPHOSPHATASE-RELATED"/>
    <property type="match status" value="1"/>
</dbReference>
<dbReference type="Gene3D" id="3.30.540.10">
    <property type="entry name" value="Fructose-1,6-Bisphosphatase, subunit A, domain 1"/>
    <property type="match status" value="1"/>
</dbReference>
<keyword evidence="3" id="KW-0378">Hydrolase</keyword>
<evidence type="ECO:0000256" key="4">
    <source>
        <dbReference type="ARBA" id="ARBA00022842"/>
    </source>
</evidence>
<feature type="binding site" evidence="5">
    <location>
        <position position="394"/>
    </location>
    <ligand>
        <name>Mg(2+)</name>
        <dbReference type="ChEBI" id="CHEBI:18420"/>
        <label>1</label>
        <note>catalytic</note>
    </ligand>
</feature>
<evidence type="ECO:0000256" key="1">
    <source>
        <dbReference type="ARBA" id="ARBA00009759"/>
    </source>
</evidence>
<keyword evidence="4 5" id="KW-0460">Magnesium</keyword>
<evidence type="ECO:0000256" key="5">
    <source>
        <dbReference type="PIRSR" id="PIRSR600760-2"/>
    </source>
</evidence>
<dbReference type="GO" id="GO:0006020">
    <property type="term" value="P:inositol metabolic process"/>
    <property type="evidence" value="ECO:0007669"/>
    <property type="project" value="TreeGrafter"/>
</dbReference>
<dbReference type="PANTHER" id="PTHR20854">
    <property type="entry name" value="INOSITOL MONOPHOSPHATASE"/>
    <property type="match status" value="1"/>
</dbReference>
<sequence length="603" mass="66494">MDVTTQQQILDATGATEVVGTQLIQKLWNNYGELLRVQLRGGEVSSVILKHIRLPEDHYHPKGFNTALSKQRKIHSYHVEAHWYHDYNPINLQDGASPTARCLASFEQADQSFILLEDLDAIGYSRRIVDADFAVVKVVLCWLASFHAKFMGRAAEGLWPVGSYWHLETRPDELQQMEASPLKDAAFLIDEKLKNSPYQTLIHGDAKLANFCFSDDAQRVAAVDFQYVGGGCGMKDVAYFIGSCFGEAACEAREGEILDYYFKQLARHLKGSPIDCADLEAQWRALYPVAWADFHRFLKGWSPDHWKINSYSERTSRDVVDEIHHELLSIAQSAAVEAGKLIKSYWQQSFEVGHKAGSTAASSVVTEVDLLSQKLIIERLAPSMVTYGLGLLAEEEGDDGSRLERPYFWSVDPLDGTLYFSEGKPGFAVSIALIDQQGDPLLGVVYDPVSGDLYHALRGGGCFCNNQRLQQERGAEGGELQLFADRSLAQAPDYDALAKAFDIQMIGGAVINSLQVLLNPNACYFKYPKAATGGCAIWDLAAVALMLEEAGGMMSGFAGELLSFNDPESIYFNRSGLMVCSAPAMLQAVRARLQSAASAKIAP</sequence>
<dbReference type="GO" id="GO:0046854">
    <property type="term" value="P:phosphatidylinositol phosphate biosynthetic process"/>
    <property type="evidence" value="ECO:0007669"/>
    <property type="project" value="InterPro"/>
</dbReference>
<evidence type="ECO:0000259" key="6">
    <source>
        <dbReference type="SMART" id="SM00587"/>
    </source>
</evidence>
<feature type="domain" description="CHK kinase-like" evidence="6">
    <location>
        <begin position="114"/>
        <end position="271"/>
    </location>
</feature>
<dbReference type="InterPro" id="IPR000760">
    <property type="entry name" value="Inositol_monophosphatase-like"/>
</dbReference>
<feature type="binding site" evidence="5">
    <location>
        <position position="415"/>
    </location>
    <ligand>
        <name>Mg(2+)</name>
        <dbReference type="ChEBI" id="CHEBI:18420"/>
        <label>1</label>
        <note>catalytic</note>
    </ligand>
</feature>
<feature type="binding site" evidence="5">
    <location>
        <position position="412"/>
    </location>
    <ligand>
        <name>Mg(2+)</name>
        <dbReference type="ChEBI" id="CHEBI:18420"/>
        <label>1</label>
        <note>catalytic</note>
    </ligand>
</feature>